<dbReference type="InterPro" id="IPR027012">
    <property type="entry name" value="Enkurin_dom"/>
</dbReference>
<name>A0A8J4SME0_9TREM</name>
<feature type="domain" description="Enkurin" evidence="6">
    <location>
        <begin position="185"/>
        <end position="277"/>
    </location>
</feature>
<evidence type="ECO:0000256" key="3">
    <source>
        <dbReference type="ARBA" id="ARBA00022490"/>
    </source>
</evidence>
<accession>A0A8J4SME0</accession>
<keyword evidence="5" id="KW-0966">Cell projection</keyword>
<keyword evidence="3" id="KW-0963">Cytoplasm</keyword>
<evidence type="ECO:0000256" key="4">
    <source>
        <dbReference type="ARBA" id="ARBA00023212"/>
    </source>
</evidence>
<comment type="caution">
    <text evidence="7">The sequence shown here is derived from an EMBL/GenBank/DDBJ whole genome shotgun (WGS) entry which is preliminary data.</text>
</comment>
<organism evidence="7 8">
    <name type="scientific">Paragonimus heterotremus</name>
    <dbReference type="NCBI Taxonomy" id="100268"/>
    <lineage>
        <taxon>Eukaryota</taxon>
        <taxon>Metazoa</taxon>
        <taxon>Spiralia</taxon>
        <taxon>Lophotrochozoa</taxon>
        <taxon>Platyhelminthes</taxon>
        <taxon>Trematoda</taxon>
        <taxon>Digenea</taxon>
        <taxon>Plagiorchiida</taxon>
        <taxon>Troglotremata</taxon>
        <taxon>Troglotrematidae</taxon>
        <taxon>Paragonimus</taxon>
    </lineage>
</organism>
<dbReference type="GO" id="GO:0005879">
    <property type="term" value="C:axonemal microtubule"/>
    <property type="evidence" value="ECO:0007669"/>
    <property type="project" value="TreeGrafter"/>
</dbReference>
<evidence type="ECO:0000256" key="5">
    <source>
        <dbReference type="ARBA" id="ARBA00023273"/>
    </source>
</evidence>
<evidence type="ECO:0000259" key="6">
    <source>
        <dbReference type="PROSITE" id="PS51665"/>
    </source>
</evidence>
<keyword evidence="4" id="KW-0206">Cytoskeleton</keyword>
<dbReference type="GO" id="GO:0001669">
    <property type="term" value="C:acrosomal vesicle"/>
    <property type="evidence" value="ECO:0007669"/>
    <property type="project" value="TreeGrafter"/>
</dbReference>
<evidence type="ECO:0000313" key="8">
    <source>
        <dbReference type="Proteomes" id="UP000748531"/>
    </source>
</evidence>
<evidence type="ECO:0000256" key="1">
    <source>
        <dbReference type="ARBA" id="ARBA00004138"/>
    </source>
</evidence>
<gene>
    <name evidence="7" type="ORF">PHET_08776</name>
</gene>
<dbReference type="AlphaFoldDB" id="A0A8J4SME0"/>
<dbReference type="OrthoDB" id="2123594at2759"/>
<sequence>MRELIYNLIPKIDPPQQKPPRWAIIVFYKICANLFHFRYISSFKAEAVKETKLNRYPWKTIGPAQVNRSTPEEFLKKKCRDDKLPTRRSISVNADTRTSFRDCLQTEKKAPLPSATKDNQLTCTFSGRDYVTLNKIAAQELVPKKSKKILVDTRHGDKLDLTPSGLELLYVNKKEFGQVPDYLIERGKAVANAIMQYNAYVKQMQEENALFTVTEEEKQTLLAGLKEQWQCRYRQYQSLPVMIDTPPKMHRKLWLEKVLSDLEKDIELVERYQTIYVAH</sequence>
<dbReference type="PANTHER" id="PTHR21490">
    <property type="entry name" value="ENKURIN-RELATED"/>
    <property type="match status" value="1"/>
</dbReference>
<proteinExistence type="predicted"/>
<evidence type="ECO:0000256" key="2">
    <source>
        <dbReference type="ARBA" id="ARBA00004245"/>
    </source>
</evidence>
<keyword evidence="8" id="KW-1185">Reference proteome</keyword>
<dbReference type="InterPro" id="IPR052102">
    <property type="entry name" value="Enkurin_domain-protein"/>
</dbReference>
<dbReference type="GO" id="GO:0005516">
    <property type="term" value="F:calmodulin binding"/>
    <property type="evidence" value="ECO:0007669"/>
    <property type="project" value="TreeGrafter"/>
</dbReference>
<dbReference type="PANTHER" id="PTHR21490:SF0">
    <property type="entry name" value="ENKURIN"/>
    <property type="match status" value="1"/>
</dbReference>
<dbReference type="Proteomes" id="UP000748531">
    <property type="component" value="Unassembled WGS sequence"/>
</dbReference>
<evidence type="ECO:0000313" key="7">
    <source>
        <dbReference type="EMBL" id="KAF5398297.1"/>
    </source>
</evidence>
<protein>
    <recommendedName>
        <fullName evidence="6">Enkurin domain-containing protein</fullName>
    </recommendedName>
</protein>
<dbReference type="EMBL" id="LUCH01005159">
    <property type="protein sequence ID" value="KAF5398297.1"/>
    <property type="molecule type" value="Genomic_DNA"/>
</dbReference>
<dbReference type="Pfam" id="PF13864">
    <property type="entry name" value="Enkurin"/>
    <property type="match status" value="1"/>
</dbReference>
<reference evidence="7" key="1">
    <citation type="submission" date="2019-05" db="EMBL/GenBank/DDBJ databases">
        <title>Annotation for the trematode Paragonimus heterotremus.</title>
        <authorList>
            <person name="Choi Y.-J."/>
        </authorList>
    </citation>
    <scope>NUCLEOTIDE SEQUENCE</scope>
    <source>
        <strain evidence="7">LC</strain>
    </source>
</reference>
<comment type="subcellular location">
    <subcellularLocation>
        <location evidence="1">Cell projection</location>
        <location evidence="1">Cilium</location>
    </subcellularLocation>
    <subcellularLocation>
        <location evidence="2">Cytoplasm</location>
        <location evidence="2">Cytoskeleton</location>
    </subcellularLocation>
</comment>
<dbReference type="PROSITE" id="PS51665">
    <property type="entry name" value="ENKURIN"/>
    <property type="match status" value="1"/>
</dbReference>